<keyword evidence="7" id="KW-1185">Reference proteome</keyword>
<dbReference type="InterPro" id="IPR012289">
    <property type="entry name" value="Lytic_TGlycosylase_superhlx_L"/>
</dbReference>
<dbReference type="Gene3D" id="1.25.20.10">
    <property type="entry name" value="Bacterial muramidases"/>
    <property type="match status" value="1"/>
</dbReference>
<keyword evidence="3" id="KW-1133">Transmembrane helix</keyword>
<gene>
    <name evidence="6" type="ORF">EDC63_112105</name>
</gene>
<proteinExistence type="inferred from homology"/>
<keyword evidence="3" id="KW-0812">Transmembrane</keyword>
<evidence type="ECO:0000256" key="3">
    <source>
        <dbReference type="SAM" id="Phobius"/>
    </source>
</evidence>
<dbReference type="Proteomes" id="UP000295367">
    <property type="component" value="Unassembled WGS sequence"/>
</dbReference>
<dbReference type="InterPro" id="IPR008939">
    <property type="entry name" value="Lytic_TGlycosylase_superhlx_U"/>
</dbReference>
<feature type="domain" description="Lytic transglycosylase superhelical linker" evidence="5">
    <location>
        <begin position="425"/>
        <end position="482"/>
    </location>
</feature>
<feature type="transmembrane region" description="Helical" evidence="3">
    <location>
        <begin position="21"/>
        <end position="42"/>
    </location>
</feature>
<dbReference type="AlphaFoldDB" id="A0A4R3XYH4"/>
<dbReference type="Pfam" id="PF14718">
    <property type="entry name" value="SLT_L"/>
    <property type="match status" value="1"/>
</dbReference>
<feature type="domain" description="Transglycosylase SLT" evidence="4">
    <location>
        <begin position="503"/>
        <end position="612"/>
    </location>
</feature>
<dbReference type="CDD" id="cd13401">
    <property type="entry name" value="Slt70-like"/>
    <property type="match status" value="1"/>
</dbReference>
<dbReference type="RefSeq" id="WP_124945515.1">
    <property type="nucleotide sequence ID" value="NZ_BHVT01000015.1"/>
</dbReference>
<dbReference type="InterPro" id="IPR023346">
    <property type="entry name" value="Lysozyme-like_dom_sf"/>
</dbReference>
<comment type="caution">
    <text evidence="6">The sequence shown here is derived from an EMBL/GenBank/DDBJ whole genome shotgun (WGS) entry which is preliminary data.</text>
</comment>
<dbReference type="SUPFAM" id="SSF53955">
    <property type="entry name" value="Lysozyme-like"/>
    <property type="match status" value="1"/>
</dbReference>
<keyword evidence="2" id="KW-0732">Signal</keyword>
<evidence type="ECO:0000256" key="1">
    <source>
        <dbReference type="ARBA" id="ARBA00007734"/>
    </source>
</evidence>
<dbReference type="PANTHER" id="PTHR37423:SF5">
    <property type="entry name" value="SOLUBLE LYTIC MUREIN TRANSGLYCOSYLASE"/>
    <property type="match status" value="1"/>
</dbReference>
<sequence length="674" mass="76667">MTKKYQIIQSESRVNRKTSVQLLHADVWNGISFVVLLMGLILSQAGNAFAASQEETFIAARDAYRSGKIDRFNEYAQQLDGYVLQPYIAYWQLQSHMAEATPAEIRNFTTRYEDSPLADRLRKDWLVRLGKAQQWNFFLSEFPALLNADKDVTCYAYQARLSLGNKVVLQEAKPIWFDGSDLPTSCSPVFDALMAEGLLTSEDVWIRIRLALEAGNVGVAKAVIQYLPAGQAPDARTLDRIVDNPHQFLEKNTLNYKSRTDRELAMFAIYRIARTQLVQAQTDWEKIREHFSAAEQAYVWGKMAFYAARVHDPVALNWFKQVDNASLNDSQLGWKVRAALRAQNWPEVLESIQAMSVVEQRNAVWRYWKARALSAQGKVVQANAIYAPLSKETHFYGQLANEELGVVVGNPTESYKASEDELKAIKNVPGLRRALVLYQLDLRTDANREWAWAIRNFDDKQLLAAAELARRNEWYDRAINTADKTVQLHDFSLRYLAPHRDVMQVYANQWGLDEAWVYGLIRQESRFVRLAQSSVGASGMMQIMPATAKWIANRLGIKDFRGHLVNELDTNISFGTYYLKYVMDSLDGSPVLATAGYNAGPSRAKRWRDNKAMEGAIYAESIPFNETRDYVKKVMSNAMYYSNRFGQKLITLKQRMGTIPGKSNGSDPEQGEGD</sequence>
<dbReference type="SUPFAM" id="SSF48435">
    <property type="entry name" value="Bacterial muramidases"/>
    <property type="match status" value="1"/>
</dbReference>
<dbReference type="Gene3D" id="1.10.530.10">
    <property type="match status" value="1"/>
</dbReference>
<dbReference type="Gene3D" id="1.10.1240.20">
    <property type="entry name" value="Lytic transglycosylase, superhelical linker domain"/>
    <property type="match status" value="1"/>
</dbReference>
<accession>A0A4R3XYH4</accession>
<evidence type="ECO:0000313" key="7">
    <source>
        <dbReference type="Proteomes" id="UP000295367"/>
    </source>
</evidence>
<dbReference type="OrthoDB" id="92254at2"/>
<keyword evidence="3" id="KW-0472">Membrane</keyword>
<evidence type="ECO:0000256" key="2">
    <source>
        <dbReference type="ARBA" id="ARBA00022729"/>
    </source>
</evidence>
<dbReference type="Pfam" id="PF01464">
    <property type="entry name" value="SLT"/>
    <property type="match status" value="1"/>
</dbReference>
<protein>
    <submittedName>
        <fullName evidence="6">Soluble lytic murein transglycosylase</fullName>
    </submittedName>
</protein>
<dbReference type="PANTHER" id="PTHR37423">
    <property type="entry name" value="SOLUBLE LYTIC MUREIN TRANSGLYCOSYLASE-RELATED"/>
    <property type="match status" value="1"/>
</dbReference>
<dbReference type="InterPro" id="IPR037061">
    <property type="entry name" value="Lytic_TGlycoase_superhlx_L_sf"/>
</dbReference>
<evidence type="ECO:0000313" key="6">
    <source>
        <dbReference type="EMBL" id="TCV84340.1"/>
    </source>
</evidence>
<organism evidence="6 7">
    <name type="scientific">Sulfurirhabdus autotrophica</name>
    <dbReference type="NCBI Taxonomy" id="1706046"/>
    <lineage>
        <taxon>Bacteria</taxon>
        <taxon>Pseudomonadati</taxon>
        <taxon>Pseudomonadota</taxon>
        <taxon>Betaproteobacteria</taxon>
        <taxon>Nitrosomonadales</taxon>
        <taxon>Sulfuricellaceae</taxon>
        <taxon>Sulfurirhabdus</taxon>
    </lineage>
</organism>
<name>A0A4R3XYH4_9PROT</name>
<comment type="similarity">
    <text evidence="1">Belongs to the transglycosylase Slt family.</text>
</comment>
<dbReference type="GO" id="GO:0042597">
    <property type="term" value="C:periplasmic space"/>
    <property type="evidence" value="ECO:0007669"/>
    <property type="project" value="InterPro"/>
</dbReference>
<reference evidence="6 7" key="1">
    <citation type="submission" date="2019-03" db="EMBL/GenBank/DDBJ databases">
        <title>Genomic Encyclopedia of Type Strains, Phase IV (KMG-IV): sequencing the most valuable type-strain genomes for metagenomic binning, comparative biology and taxonomic classification.</title>
        <authorList>
            <person name="Goeker M."/>
        </authorList>
    </citation>
    <scope>NUCLEOTIDE SEQUENCE [LARGE SCALE GENOMIC DNA]</scope>
    <source>
        <strain evidence="6 7">DSM 100309</strain>
    </source>
</reference>
<evidence type="ECO:0000259" key="5">
    <source>
        <dbReference type="Pfam" id="PF14718"/>
    </source>
</evidence>
<evidence type="ECO:0000259" key="4">
    <source>
        <dbReference type="Pfam" id="PF01464"/>
    </source>
</evidence>
<dbReference type="InterPro" id="IPR008258">
    <property type="entry name" value="Transglycosylase_SLT_dom_1"/>
</dbReference>
<dbReference type="EMBL" id="SMCO01000012">
    <property type="protein sequence ID" value="TCV84340.1"/>
    <property type="molecule type" value="Genomic_DNA"/>
</dbReference>
<dbReference type="GO" id="GO:0004553">
    <property type="term" value="F:hydrolase activity, hydrolyzing O-glycosyl compounds"/>
    <property type="evidence" value="ECO:0007669"/>
    <property type="project" value="InterPro"/>
</dbReference>